<accession>A0A9K3M3C3</accession>
<dbReference type="EMBL" id="JAGRRH010000004">
    <property type="protein sequence ID" value="KAG7371296.1"/>
    <property type="molecule type" value="Genomic_DNA"/>
</dbReference>
<comment type="caution">
    <text evidence="1">The sequence shown here is derived from an EMBL/GenBank/DDBJ whole genome shotgun (WGS) entry which is preliminary data.</text>
</comment>
<evidence type="ECO:0000313" key="1">
    <source>
        <dbReference type="EMBL" id="KAG7371296.1"/>
    </source>
</evidence>
<protein>
    <submittedName>
        <fullName evidence="1">Uncharacterized protein</fullName>
    </submittedName>
</protein>
<sequence length="135" mass="15616">MRFGNCTNCPAQRFQKDRILFAPIILRVHLSFPYHFLSPYQQLCPARCSRPVPMEHLLELGLDSMHSRPYVLRLGGRCNLYGFNDLLEVLQNADQIDDEAKRQWEIHVLQSTDRALWSGSKNADVAKNPVMDCTR</sequence>
<gene>
    <name evidence="1" type="ORF">IV203_019866</name>
</gene>
<proteinExistence type="predicted"/>
<reference evidence="1" key="1">
    <citation type="journal article" date="2021" name="Sci. Rep.">
        <title>Diploid genomic architecture of Nitzschia inconspicua, an elite biomass production diatom.</title>
        <authorList>
            <person name="Oliver A."/>
            <person name="Podell S."/>
            <person name="Pinowska A."/>
            <person name="Traller J.C."/>
            <person name="Smith S.R."/>
            <person name="McClure R."/>
            <person name="Beliaev A."/>
            <person name="Bohutskyi P."/>
            <person name="Hill E.A."/>
            <person name="Rabines A."/>
            <person name="Zheng H."/>
            <person name="Allen L.Z."/>
            <person name="Kuo A."/>
            <person name="Grigoriev I.V."/>
            <person name="Allen A.E."/>
            <person name="Hazlebeck D."/>
            <person name="Allen E.E."/>
        </authorList>
    </citation>
    <scope>NUCLEOTIDE SEQUENCE</scope>
    <source>
        <strain evidence="1">Hildebrandi</strain>
    </source>
</reference>
<name>A0A9K3M3C3_9STRA</name>
<organism evidence="1 2">
    <name type="scientific">Nitzschia inconspicua</name>
    <dbReference type="NCBI Taxonomy" id="303405"/>
    <lineage>
        <taxon>Eukaryota</taxon>
        <taxon>Sar</taxon>
        <taxon>Stramenopiles</taxon>
        <taxon>Ochrophyta</taxon>
        <taxon>Bacillariophyta</taxon>
        <taxon>Bacillariophyceae</taxon>
        <taxon>Bacillariophycidae</taxon>
        <taxon>Bacillariales</taxon>
        <taxon>Bacillariaceae</taxon>
        <taxon>Nitzschia</taxon>
    </lineage>
</organism>
<keyword evidence="2" id="KW-1185">Reference proteome</keyword>
<dbReference type="AlphaFoldDB" id="A0A9K3M3C3"/>
<reference evidence="1" key="2">
    <citation type="submission" date="2021-04" db="EMBL/GenBank/DDBJ databases">
        <authorList>
            <person name="Podell S."/>
        </authorList>
    </citation>
    <scope>NUCLEOTIDE SEQUENCE</scope>
    <source>
        <strain evidence="1">Hildebrandi</strain>
    </source>
</reference>
<dbReference type="Proteomes" id="UP000693970">
    <property type="component" value="Unassembled WGS sequence"/>
</dbReference>
<evidence type="ECO:0000313" key="2">
    <source>
        <dbReference type="Proteomes" id="UP000693970"/>
    </source>
</evidence>